<dbReference type="EMBL" id="OGTW01000146">
    <property type="protein sequence ID" value="SPB29397.1"/>
    <property type="molecule type" value="Genomic_DNA"/>
</dbReference>
<gene>
    <name evidence="1" type="ORF">AMHIJAGA_02965</name>
</gene>
<reference evidence="1" key="1">
    <citation type="submission" date="2018-01" db="EMBL/GenBank/DDBJ databases">
        <authorList>
            <person name="Gaut B.S."/>
            <person name="Morton B.R."/>
            <person name="Clegg M.T."/>
            <person name="Duvall M.R."/>
        </authorList>
    </citation>
    <scope>NUCLEOTIDE SEQUENCE</scope>
    <source>
        <strain evidence="1">Lactococcus lactis</strain>
    </source>
</reference>
<evidence type="ECO:0000313" key="1">
    <source>
        <dbReference type="EMBL" id="SPB29397.1"/>
    </source>
</evidence>
<protein>
    <submittedName>
        <fullName evidence="1">Uncharacterized protein</fullName>
    </submittedName>
</protein>
<dbReference type="Proteomes" id="UP000279235">
    <property type="component" value="Unassembled WGS sequence"/>
</dbReference>
<evidence type="ECO:0000313" key="2">
    <source>
        <dbReference type="EMBL" id="SPS12997.1"/>
    </source>
</evidence>
<name>A0A2X0Q208_9LACT</name>
<organism evidence="1">
    <name type="scientific">Lactococcus lactis</name>
    <dbReference type="NCBI Taxonomy" id="1358"/>
    <lineage>
        <taxon>Bacteria</taxon>
        <taxon>Bacillati</taxon>
        <taxon>Bacillota</taxon>
        <taxon>Bacilli</taxon>
        <taxon>Lactobacillales</taxon>
        <taxon>Streptococcaceae</taxon>
        <taxon>Lactococcus</taxon>
    </lineage>
</organism>
<accession>A0A2X0Q208</accession>
<proteinExistence type="predicted"/>
<evidence type="ECO:0000313" key="3">
    <source>
        <dbReference type="Proteomes" id="UP000279235"/>
    </source>
</evidence>
<dbReference type="AlphaFoldDB" id="A0A2X0Q208"/>
<sequence>MVVGFKVKVNSLNRESVLFWDGSLRGDDSKIVALFSQLIRVHIPQVVTLPDGVDYYDDIHNGPNVL</sequence>
<reference evidence="2" key="3">
    <citation type="submission" date="2018-05" db="EMBL/GenBank/DDBJ databases">
        <authorList>
            <person name="Lanie J.A."/>
            <person name="Ng W.-L."/>
            <person name="Kazmierczak K.M."/>
            <person name="Andrzejewski T.M."/>
            <person name="Davidsen T.M."/>
            <person name="Wayne K.J."/>
            <person name="Tettelin H."/>
            <person name="Glass J.I."/>
            <person name="Rusch D."/>
            <person name="Podicherti R."/>
            <person name="Tsui H.-C.T."/>
            <person name="Winkler M.E."/>
        </authorList>
    </citation>
    <scope>NUCLEOTIDE SEQUENCE</scope>
    <source>
        <strain evidence="2">Lactococcus lactis</strain>
    </source>
</reference>
<reference evidence="3" key="2">
    <citation type="submission" date="2018-05" db="EMBL/GenBank/DDBJ databases">
        <authorList>
            <person name="Duru I."/>
        </authorList>
    </citation>
    <scope>NUCLEOTIDE SEQUENCE [LARGE SCALE GENOMIC DNA]</scope>
</reference>
<dbReference type="EMBL" id="OGTW02000146">
    <property type="protein sequence ID" value="SPS12997.1"/>
    <property type="molecule type" value="Genomic_DNA"/>
</dbReference>